<evidence type="ECO:0000313" key="2">
    <source>
        <dbReference type="EMBL" id="KAK3257219.1"/>
    </source>
</evidence>
<dbReference type="Proteomes" id="UP001190700">
    <property type="component" value="Unassembled WGS sequence"/>
</dbReference>
<protein>
    <submittedName>
        <fullName evidence="2">Uncharacterized protein</fullName>
    </submittedName>
</protein>
<proteinExistence type="predicted"/>
<accession>A0AAE0FCS4</accession>
<evidence type="ECO:0000256" key="1">
    <source>
        <dbReference type="SAM" id="MobiDB-lite"/>
    </source>
</evidence>
<feature type="non-terminal residue" evidence="2">
    <location>
        <position position="1"/>
    </location>
</feature>
<dbReference type="EMBL" id="LGRX02020839">
    <property type="protein sequence ID" value="KAK3257219.1"/>
    <property type="molecule type" value="Genomic_DNA"/>
</dbReference>
<evidence type="ECO:0000313" key="3">
    <source>
        <dbReference type="Proteomes" id="UP001190700"/>
    </source>
</evidence>
<keyword evidence="3" id="KW-1185">Reference proteome</keyword>
<comment type="caution">
    <text evidence="2">The sequence shown here is derived from an EMBL/GenBank/DDBJ whole genome shotgun (WGS) entry which is preliminary data.</text>
</comment>
<sequence>VGAYGCDVGKISHEVCKELKVVEYPNFRVLGKDFRMDFQFSITRISEQLVAFTEKARMMYDDKTNLMHLTPEALQQPSFEEELQLVMFVGPNCNLCDLTSSLLPSGARRLKGLASVWLASCEELWEQEQEEVSREDCTGSDHEGSCSNSDAPPAGLCTSEYVAAVPSLLFYKHGSGSGTGQSIAPKGGFMDLRDAEVVLHTAVVMLETLFGNGSTAIVPEDPDDPVCPGGGGPAPQPPDPATAAAAAQLLEGESPPKAIDGSRSEPPRPKKPKKLKGKQREVWDLAAAQRGRHSGAGNIPAGIQAAFTAAPQQIGGGPFTPA</sequence>
<name>A0AAE0FCS4_9CHLO</name>
<feature type="region of interest" description="Disordered" evidence="1">
    <location>
        <begin position="215"/>
        <end position="282"/>
    </location>
</feature>
<gene>
    <name evidence="2" type="ORF">CYMTET_33685</name>
</gene>
<organism evidence="2 3">
    <name type="scientific">Cymbomonas tetramitiformis</name>
    <dbReference type="NCBI Taxonomy" id="36881"/>
    <lineage>
        <taxon>Eukaryota</taxon>
        <taxon>Viridiplantae</taxon>
        <taxon>Chlorophyta</taxon>
        <taxon>Pyramimonadophyceae</taxon>
        <taxon>Pyramimonadales</taxon>
        <taxon>Pyramimonadaceae</taxon>
        <taxon>Cymbomonas</taxon>
    </lineage>
</organism>
<reference evidence="2 3" key="1">
    <citation type="journal article" date="2015" name="Genome Biol. Evol.">
        <title>Comparative Genomics of a Bacterivorous Green Alga Reveals Evolutionary Causalities and Consequences of Phago-Mixotrophic Mode of Nutrition.</title>
        <authorList>
            <person name="Burns J.A."/>
            <person name="Paasch A."/>
            <person name="Narechania A."/>
            <person name="Kim E."/>
        </authorList>
    </citation>
    <scope>NUCLEOTIDE SEQUENCE [LARGE SCALE GENOMIC DNA]</scope>
    <source>
        <strain evidence="2 3">PLY_AMNH</strain>
    </source>
</reference>
<dbReference type="AlphaFoldDB" id="A0AAE0FCS4"/>